<dbReference type="EMBL" id="CAJNOE010000299">
    <property type="protein sequence ID" value="CAF1130978.1"/>
    <property type="molecule type" value="Genomic_DNA"/>
</dbReference>
<gene>
    <name evidence="1" type="ORF">IZO911_LOCUS24687</name>
</gene>
<proteinExistence type="predicted"/>
<comment type="caution">
    <text evidence="1">The sequence shown here is derived from an EMBL/GenBank/DDBJ whole genome shotgun (WGS) entry which is preliminary data.</text>
</comment>
<evidence type="ECO:0000313" key="2">
    <source>
        <dbReference type="Proteomes" id="UP000663860"/>
    </source>
</evidence>
<dbReference type="Proteomes" id="UP000663860">
    <property type="component" value="Unassembled WGS sequence"/>
</dbReference>
<evidence type="ECO:0000313" key="1">
    <source>
        <dbReference type="EMBL" id="CAF1130978.1"/>
    </source>
</evidence>
<reference evidence="1" key="1">
    <citation type="submission" date="2021-02" db="EMBL/GenBank/DDBJ databases">
        <authorList>
            <person name="Nowell W R."/>
        </authorList>
    </citation>
    <scope>NUCLEOTIDE SEQUENCE</scope>
</reference>
<sequence length="92" mass="11023">MELYKTTSFNWDYSTFWIISLSRYLNDNPLFEERSLEVKLVRQLMVDIEEQNKEAFLKHFDDTPLTTLRADRIFRSMIDDIGKKINGDVDLK</sequence>
<protein>
    <submittedName>
        <fullName evidence="1">Uncharacterized protein</fullName>
    </submittedName>
</protein>
<dbReference type="AlphaFoldDB" id="A0A814R9W6"/>
<name>A0A814R9W6_9BILA</name>
<accession>A0A814R9W6</accession>
<organism evidence="1 2">
    <name type="scientific">Adineta steineri</name>
    <dbReference type="NCBI Taxonomy" id="433720"/>
    <lineage>
        <taxon>Eukaryota</taxon>
        <taxon>Metazoa</taxon>
        <taxon>Spiralia</taxon>
        <taxon>Gnathifera</taxon>
        <taxon>Rotifera</taxon>
        <taxon>Eurotatoria</taxon>
        <taxon>Bdelloidea</taxon>
        <taxon>Adinetida</taxon>
        <taxon>Adinetidae</taxon>
        <taxon>Adineta</taxon>
    </lineage>
</organism>